<protein>
    <recommendedName>
        <fullName evidence="3">SbsA Ig-like domain-containing protein</fullName>
    </recommendedName>
</protein>
<reference evidence="2" key="1">
    <citation type="submission" date="2019-09" db="EMBL/GenBank/DDBJ databases">
        <title>Mumia zhuanghuii sp. nov. isolated from the intestinal contents of plateau pika (Ochotona curzoniae) in the Qinghai-Tibet plateau of China.</title>
        <authorList>
            <person name="Tian Z."/>
        </authorList>
    </citation>
    <scope>NUCLEOTIDE SEQUENCE [LARGE SCALE GENOMIC DNA]</scope>
    <source>
        <strain evidence="2">L-033</strain>
    </source>
</reference>
<gene>
    <name evidence="1" type="ORF">F6B40_06640</name>
</gene>
<proteinExistence type="predicted"/>
<evidence type="ECO:0000313" key="1">
    <source>
        <dbReference type="EMBL" id="KAA9134440.1"/>
    </source>
</evidence>
<keyword evidence="2" id="KW-1185">Reference proteome</keyword>
<name>A0A5N0TH79_9MICO</name>
<sequence length="471" mass="49038">MSTEGTSRRTRTLRRRMRTYLLSFAAVVGVLAFIGAAAGVAGAVQGPRITQVQFDPEAAVSASGSRLILTANQSLAEVRPEQVRVSPDAEVRVETSGRSVGIRFTLPLRDDTEYTVTIDDVTAVGGQVSSTFRETFRTPALEVFLLQRGQDGDTVFRTGLSGEDAVPVFTHPHIEDFRATAQHLVMSVKDDDGAPGFIVTDTGGDGARSLPLPGPGAVQDLQTADRGEAIGYTYTDPDMSAPGARGSVLYLASLADAAADAEPVAVEVAGEPVSVAQWRFVPDTDSLLLLTFDGRLLLTASAGADPVDLGAAAQLEGIARGSATAIVLRADGLFQVDLTDASETPLVEATGASGFLSSVVPLTGGETLRQFTEPAGAAGGGTTLYRVAPDGAATPVFAVQGTSALLQTCVSPSGRYAAALVQPDAAGNPYDTSYDLPLPGRVETHIIDLDDGAEISSLEAFDISWCQVPIR</sequence>
<dbReference type="EMBL" id="VYUY01000007">
    <property type="protein sequence ID" value="KAA9134440.1"/>
    <property type="molecule type" value="Genomic_DNA"/>
</dbReference>
<evidence type="ECO:0000313" key="2">
    <source>
        <dbReference type="Proteomes" id="UP000326838"/>
    </source>
</evidence>
<dbReference type="AlphaFoldDB" id="A0A5N0TH79"/>
<evidence type="ECO:0008006" key="3">
    <source>
        <dbReference type="Google" id="ProtNLM"/>
    </source>
</evidence>
<dbReference type="Proteomes" id="UP000326838">
    <property type="component" value="Unassembled WGS sequence"/>
</dbReference>
<organism evidence="1 2">
    <name type="scientific">Microbacterium caowuchunii</name>
    <dbReference type="NCBI Taxonomy" id="2614638"/>
    <lineage>
        <taxon>Bacteria</taxon>
        <taxon>Bacillati</taxon>
        <taxon>Actinomycetota</taxon>
        <taxon>Actinomycetes</taxon>
        <taxon>Micrococcales</taxon>
        <taxon>Microbacteriaceae</taxon>
        <taxon>Microbacterium</taxon>
    </lineage>
</organism>
<comment type="caution">
    <text evidence="1">The sequence shown here is derived from an EMBL/GenBank/DDBJ whole genome shotgun (WGS) entry which is preliminary data.</text>
</comment>
<dbReference type="RefSeq" id="WP_150892739.1">
    <property type="nucleotide sequence ID" value="NZ_VYUY01000007.1"/>
</dbReference>
<accession>A0A5N0TH79</accession>